<comment type="subcellular location">
    <subcellularLocation>
        <location evidence="1">Membrane</location>
        <topology evidence="1">Multi-pass membrane protein</topology>
    </subcellularLocation>
</comment>
<keyword evidence="11" id="KW-0275">Fatty acid biosynthesis</keyword>
<dbReference type="PANTHER" id="PTHR11351:SF31">
    <property type="entry name" value="DESATURASE 1, ISOFORM A-RELATED"/>
    <property type="match status" value="1"/>
</dbReference>
<feature type="domain" description="Fatty acid desaturase" evidence="13">
    <location>
        <begin position="2"/>
        <end position="231"/>
    </location>
</feature>
<dbReference type="GO" id="GO:0016020">
    <property type="term" value="C:membrane"/>
    <property type="evidence" value="ECO:0007669"/>
    <property type="project" value="UniProtKB-SubCell"/>
</dbReference>
<evidence type="ECO:0000259" key="13">
    <source>
        <dbReference type="Pfam" id="PF00487"/>
    </source>
</evidence>
<comment type="caution">
    <text evidence="14">The sequence shown here is derived from an EMBL/GenBank/DDBJ whole genome shotgun (WGS) entry which is preliminary data.</text>
</comment>
<evidence type="ECO:0000256" key="9">
    <source>
        <dbReference type="ARBA" id="ARBA00023098"/>
    </source>
</evidence>
<evidence type="ECO:0000256" key="10">
    <source>
        <dbReference type="ARBA" id="ARBA00023136"/>
    </source>
</evidence>
<keyword evidence="3" id="KW-0444">Lipid biosynthesis</keyword>
<evidence type="ECO:0000256" key="8">
    <source>
        <dbReference type="ARBA" id="ARBA00023004"/>
    </source>
</evidence>
<dbReference type="GO" id="GO:0006633">
    <property type="term" value="P:fatty acid biosynthetic process"/>
    <property type="evidence" value="ECO:0007669"/>
    <property type="project" value="UniProtKB-KW"/>
</dbReference>
<dbReference type="RefSeq" id="WP_191617119.1">
    <property type="nucleotide sequence ID" value="NZ_JACYFG010000032.1"/>
</dbReference>
<keyword evidence="6 12" id="KW-1133">Transmembrane helix</keyword>
<comment type="similarity">
    <text evidence="2">Belongs to the fatty acid desaturase type 2 family.</text>
</comment>
<dbReference type="EMBL" id="JACYFG010000032">
    <property type="protein sequence ID" value="MBD5780000.1"/>
    <property type="molecule type" value="Genomic_DNA"/>
</dbReference>
<dbReference type="PANTHER" id="PTHR11351">
    <property type="entry name" value="ACYL-COA DESATURASE"/>
    <property type="match status" value="1"/>
</dbReference>
<evidence type="ECO:0000256" key="1">
    <source>
        <dbReference type="ARBA" id="ARBA00004141"/>
    </source>
</evidence>
<keyword evidence="5" id="KW-0276">Fatty acid metabolism</keyword>
<dbReference type="InterPro" id="IPR015876">
    <property type="entry name" value="Acyl-CoA_DS"/>
</dbReference>
<keyword evidence="8" id="KW-0408">Iron</keyword>
<evidence type="ECO:0000256" key="3">
    <source>
        <dbReference type="ARBA" id="ARBA00022516"/>
    </source>
</evidence>
<keyword evidence="7" id="KW-0560">Oxidoreductase</keyword>
<evidence type="ECO:0000313" key="14">
    <source>
        <dbReference type="EMBL" id="MBD5780000.1"/>
    </source>
</evidence>
<accession>A0A927II07</accession>
<evidence type="ECO:0000256" key="6">
    <source>
        <dbReference type="ARBA" id="ARBA00022989"/>
    </source>
</evidence>
<evidence type="ECO:0000256" key="12">
    <source>
        <dbReference type="SAM" id="Phobius"/>
    </source>
</evidence>
<protein>
    <submittedName>
        <fullName evidence="14">Acyl-CoA desaturase</fullName>
    </submittedName>
</protein>
<dbReference type="InterPro" id="IPR005804">
    <property type="entry name" value="FA_desaturase_dom"/>
</dbReference>
<feature type="transmembrane region" description="Helical" evidence="12">
    <location>
        <begin position="37"/>
        <end position="55"/>
    </location>
</feature>
<evidence type="ECO:0000256" key="11">
    <source>
        <dbReference type="ARBA" id="ARBA00023160"/>
    </source>
</evidence>
<organism evidence="14 15">
    <name type="scientific">Pelagicoccus enzymogenes</name>
    <dbReference type="NCBI Taxonomy" id="2773457"/>
    <lineage>
        <taxon>Bacteria</taxon>
        <taxon>Pseudomonadati</taxon>
        <taxon>Verrucomicrobiota</taxon>
        <taxon>Opitutia</taxon>
        <taxon>Puniceicoccales</taxon>
        <taxon>Pelagicoccaceae</taxon>
        <taxon>Pelagicoccus</taxon>
    </lineage>
</organism>
<keyword evidence="9" id="KW-0443">Lipid metabolism</keyword>
<dbReference type="GO" id="GO:0016717">
    <property type="term" value="F:oxidoreductase activity, acting on paired donors, with oxidation of a pair of donors resulting in the reduction of molecular oxygen to two molecules of water"/>
    <property type="evidence" value="ECO:0007669"/>
    <property type="project" value="InterPro"/>
</dbReference>
<dbReference type="AlphaFoldDB" id="A0A927II07"/>
<proteinExistence type="inferred from homology"/>
<reference evidence="14" key="1">
    <citation type="submission" date="2020-09" db="EMBL/GenBank/DDBJ databases">
        <title>Pelagicoccus enzymogenes sp. nov. with an EPS production, isolated from marine sediment.</title>
        <authorList>
            <person name="Feng X."/>
        </authorList>
    </citation>
    <scope>NUCLEOTIDE SEQUENCE</scope>
    <source>
        <strain evidence="14">NFK12</strain>
    </source>
</reference>
<gene>
    <name evidence="14" type="ORF">IEN85_10915</name>
</gene>
<dbReference type="Proteomes" id="UP000622317">
    <property type="component" value="Unassembled WGS sequence"/>
</dbReference>
<dbReference type="Pfam" id="PF00487">
    <property type="entry name" value="FA_desaturase"/>
    <property type="match status" value="1"/>
</dbReference>
<keyword evidence="4 12" id="KW-0812">Transmembrane</keyword>
<evidence type="ECO:0000313" key="15">
    <source>
        <dbReference type="Proteomes" id="UP000622317"/>
    </source>
</evidence>
<evidence type="ECO:0000256" key="7">
    <source>
        <dbReference type="ARBA" id="ARBA00023002"/>
    </source>
</evidence>
<evidence type="ECO:0000256" key="2">
    <source>
        <dbReference type="ARBA" id="ARBA00008749"/>
    </source>
</evidence>
<evidence type="ECO:0000256" key="4">
    <source>
        <dbReference type="ARBA" id="ARBA00022692"/>
    </source>
</evidence>
<evidence type="ECO:0000256" key="5">
    <source>
        <dbReference type="ARBA" id="ARBA00022832"/>
    </source>
</evidence>
<dbReference type="CDD" id="cd03505">
    <property type="entry name" value="Delta9-FADS-like"/>
    <property type="match status" value="1"/>
</dbReference>
<keyword evidence="15" id="KW-1185">Reference proteome</keyword>
<keyword evidence="10 12" id="KW-0472">Membrane</keyword>
<sequence>MWPIIAFFLLHWYLSVFAQSFFLHRYAAHGMFHLRPFWYRFFYLFTWITQGASYLNPRAYAILHMEHHKHSDTEEDPHSPHFFEDVISMMVNTKNVYQGILAGNYDDRPDVALKDYPSWPIVDRIGDSWITRIAFCVAYTAFYVTFAPHPLWYALLPVHYLMGPVHGAFVNWCGHKYGYANYDNGDHSRNTFVWDLFFVGECFQNNHHRYPRRANFAQRWFELDLTYPIIRMLNSVGIIKLRK</sequence>
<name>A0A927II07_9BACT</name>